<dbReference type="InterPro" id="IPR017978">
    <property type="entry name" value="GPCR_3_C"/>
</dbReference>
<dbReference type="GO" id="GO:0007214">
    <property type="term" value="P:gamma-aminobutyric acid signaling pathway"/>
    <property type="evidence" value="ECO:0007669"/>
    <property type="project" value="TreeGrafter"/>
</dbReference>
<feature type="transmembrane region" description="Helical" evidence="9">
    <location>
        <begin position="83"/>
        <end position="104"/>
    </location>
</feature>
<keyword evidence="7" id="KW-0325">Glycoprotein</keyword>
<dbReference type="InterPro" id="IPR002455">
    <property type="entry name" value="GPCR3_GABA-B"/>
</dbReference>
<evidence type="ECO:0000256" key="3">
    <source>
        <dbReference type="ARBA" id="ARBA00022989"/>
    </source>
</evidence>
<keyword evidence="8" id="KW-0807">Transducer</keyword>
<feature type="transmembrane region" description="Helical" evidence="9">
    <location>
        <begin position="289"/>
        <end position="309"/>
    </location>
</feature>
<organism evidence="11">
    <name type="scientific">Arcella intermedia</name>
    <dbReference type="NCBI Taxonomy" id="1963864"/>
    <lineage>
        <taxon>Eukaryota</taxon>
        <taxon>Amoebozoa</taxon>
        <taxon>Tubulinea</taxon>
        <taxon>Elardia</taxon>
        <taxon>Arcellinida</taxon>
        <taxon>Sphaerothecina</taxon>
        <taxon>Arcellidae</taxon>
        <taxon>Arcella</taxon>
    </lineage>
</organism>
<feature type="transmembrane region" description="Helical" evidence="9">
    <location>
        <begin position="116"/>
        <end position="137"/>
    </location>
</feature>
<accession>A0A6B2L4S2</accession>
<evidence type="ECO:0000256" key="9">
    <source>
        <dbReference type="SAM" id="Phobius"/>
    </source>
</evidence>
<keyword evidence="6" id="KW-0675">Receptor</keyword>
<evidence type="ECO:0000256" key="6">
    <source>
        <dbReference type="ARBA" id="ARBA00023170"/>
    </source>
</evidence>
<dbReference type="PRINTS" id="PR01176">
    <property type="entry name" value="GABABRECEPTR"/>
</dbReference>
<keyword evidence="3 9" id="KW-1133">Transmembrane helix</keyword>
<dbReference type="EMBL" id="GIBP01002990">
    <property type="protein sequence ID" value="NDV31959.1"/>
    <property type="molecule type" value="Transcribed_RNA"/>
</dbReference>
<dbReference type="GO" id="GO:0038039">
    <property type="term" value="C:G protein-coupled receptor heterodimeric complex"/>
    <property type="evidence" value="ECO:0007669"/>
    <property type="project" value="TreeGrafter"/>
</dbReference>
<sequence length="413" mass="45930">MNIEKMNAALPLVLEESFSGIIGFNGFGYNDKNTLPILQINSSGFTEVVAPLGSAQNDMVYPFVSWSSRLFVSYYLESGVEQAIFVLSIICIIFSTVCFVLLRLHWNDKAIVASSPVFLSIMLFGSILTFATVPTWMLYTDSASCHLRLWFLCLGFTLLFGTLVAKTYRVRELFLVHKMRPKKFSDSKLLIIVGSLVAVDLLILILWSSVTQPYVAKTVVSGTGRLDGKLWEDLNFNECVWTSVSMDAMTGFYIIEGIYKVTLILAGIYLSVSLWQYGNSMWSESKQMLFAIYNIITFALIGLALQLSLGIEVSSSTRSVLFVTRSVCILLSGVVTVGAILFPRLNDPKGEGRKDNFASSATNRTAAETLALSDLEFRYDALEKKYQVLKQRFREACPDAELSGDDKLKASAD</sequence>
<dbReference type="PRINTS" id="PR00248">
    <property type="entry name" value="GPCRMGR"/>
</dbReference>
<evidence type="ECO:0000259" key="10">
    <source>
        <dbReference type="PROSITE" id="PS50259"/>
    </source>
</evidence>
<keyword evidence="4" id="KW-0297">G-protein coupled receptor</keyword>
<evidence type="ECO:0000256" key="4">
    <source>
        <dbReference type="ARBA" id="ARBA00023040"/>
    </source>
</evidence>
<name>A0A6B2L4S2_9EUKA</name>
<comment type="subcellular location">
    <subcellularLocation>
        <location evidence="1">Membrane</location>
        <topology evidence="1">Multi-pass membrane protein</topology>
    </subcellularLocation>
</comment>
<dbReference type="InterPro" id="IPR000337">
    <property type="entry name" value="GPCR_3"/>
</dbReference>
<evidence type="ECO:0000313" key="11">
    <source>
        <dbReference type="EMBL" id="NDV31959.1"/>
    </source>
</evidence>
<keyword evidence="5 9" id="KW-0472">Membrane</keyword>
<evidence type="ECO:0000256" key="7">
    <source>
        <dbReference type="ARBA" id="ARBA00023180"/>
    </source>
</evidence>
<dbReference type="PANTHER" id="PTHR10519:SF20">
    <property type="entry name" value="G-PROTEIN COUPLED RECEPTOR 156-RELATED"/>
    <property type="match status" value="1"/>
</dbReference>
<feature type="transmembrane region" description="Helical" evidence="9">
    <location>
        <begin position="149"/>
        <end position="168"/>
    </location>
</feature>
<evidence type="ECO:0000256" key="1">
    <source>
        <dbReference type="ARBA" id="ARBA00004141"/>
    </source>
</evidence>
<dbReference type="CDD" id="cd15047">
    <property type="entry name" value="7tmC_GABA-B-like"/>
    <property type="match status" value="1"/>
</dbReference>
<dbReference type="GO" id="GO:0004965">
    <property type="term" value="F:G protein-coupled GABA receptor activity"/>
    <property type="evidence" value="ECO:0007669"/>
    <property type="project" value="InterPro"/>
</dbReference>
<feature type="transmembrane region" description="Helical" evidence="9">
    <location>
        <begin position="189"/>
        <end position="210"/>
    </location>
</feature>
<dbReference type="Pfam" id="PF00003">
    <property type="entry name" value="7tm_3"/>
    <property type="match status" value="1"/>
</dbReference>
<evidence type="ECO:0000256" key="5">
    <source>
        <dbReference type="ARBA" id="ARBA00023136"/>
    </source>
</evidence>
<protein>
    <recommendedName>
        <fullName evidence="10">G-protein coupled receptors family 3 profile domain-containing protein</fullName>
    </recommendedName>
</protein>
<keyword evidence="2 9" id="KW-0812">Transmembrane</keyword>
<dbReference type="PROSITE" id="PS50259">
    <property type="entry name" value="G_PROTEIN_RECEP_F3_4"/>
    <property type="match status" value="1"/>
</dbReference>
<dbReference type="PANTHER" id="PTHR10519">
    <property type="entry name" value="GABA-B RECEPTOR"/>
    <property type="match status" value="1"/>
</dbReference>
<dbReference type="AlphaFoldDB" id="A0A6B2L4S2"/>
<evidence type="ECO:0000256" key="8">
    <source>
        <dbReference type="ARBA" id="ARBA00023224"/>
    </source>
</evidence>
<feature type="domain" description="G-protein coupled receptors family 3 profile" evidence="10">
    <location>
        <begin position="80"/>
        <end position="345"/>
    </location>
</feature>
<reference evidence="11" key="1">
    <citation type="journal article" date="2020" name="J. Eukaryot. Microbiol.">
        <title>De novo Sequencing, Assembly and Annotation of the Transcriptome for the Free-Living Testate Amoeba Arcella intermedia.</title>
        <authorList>
            <person name="Ribeiro G.M."/>
            <person name="Porfirio-Sousa A.L."/>
            <person name="Maurer-Alcala X.X."/>
            <person name="Katz L.A."/>
            <person name="Lahr D.J.G."/>
        </authorList>
    </citation>
    <scope>NUCLEOTIDE SEQUENCE</scope>
</reference>
<evidence type="ECO:0000256" key="2">
    <source>
        <dbReference type="ARBA" id="ARBA00022692"/>
    </source>
</evidence>
<feature type="transmembrane region" description="Helical" evidence="9">
    <location>
        <begin position="321"/>
        <end position="342"/>
    </location>
</feature>
<feature type="transmembrane region" description="Helical" evidence="9">
    <location>
        <begin position="257"/>
        <end position="277"/>
    </location>
</feature>
<proteinExistence type="predicted"/>